<feature type="domain" description="Glycosyltransferase 2-like" evidence="4">
    <location>
        <begin position="9"/>
        <end position="117"/>
    </location>
</feature>
<sequence>MTAYPSVEIIIPHVRGRERLERCLASLSPGSYPSLGVCLVDNGTGAGYIDELAAQHGRARVVRLPDNRGYAGGCNAGLESSDAEFVVFFNDDAVAAPGWLEPLVMHAGQDERIVALQPKILSLQSRDRRYPLFDYAGAAGGMLDGLGYPWCRGRTFRGVEEDRSQYDGPARIFWASGVAMFARRQAVLDAGGFDAAYFMHMEEIDLCWRLQLAGLLVESEPASVVWHEGGASLSAGDPLKVELNHRNNLRMIIENMDTGRLLGVVPLRVVLELVAAVSYLVPFSRSSFLRSAGVLKALFSTAAALPSIMRKRRRVQRTRRVSDRDLFSGSPLSVIIDSFRERGDAPT</sequence>
<dbReference type="SUPFAM" id="SSF53448">
    <property type="entry name" value="Nucleotide-diphospho-sugar transferases"/>
    <property type="match status" value="1"/>
</dbReference>
<dbReference type="Proteomes" id="UP000619838">
    <property type="component" value="Unassembled WGS sequence"/>
</dbReference>
<keyword evidence="2" id="KW-0328">Glycosyltransferase</keyword>
<proteinExistence type="inferred from homology"/>
<dbReference type="Gene3D" id="3.90.550.10">
    <property type="entry name" value="Spore Coat Polysaccharide Biosynthesis Protein SpsA, Chain A"/>
    <property type="match status" value="1"/>
</dbReference>
<evidence type="ECO:0000256" key="2">
    <source>
        <dbReference type="ARBA" id="ARBA00022676"/>
    </source>
</evidence>
<dbReference type="PANTHER" id="PTHR43179:SF12">
    <property type="entry name" value="GALACTOFURANOSYLTRANSFERASE GLFT2"/>
    <property type="match status" value="1"/>
</dbReference>
<accession>A0ABR9XTZ6</accession>
<dbReference type="Pfam" id="PF00535">
    <property type="entry name" value="Glycos_transf_2"/>
    <property type="match status" value="1"/>
</dbReference>
<evidence type="ECO:0000256" key="1">
    <source>
        <dbReference type="ARBA" id="ARBA00006739"/>
    </source>
</evidence>
<dbReference type="InterPro" id="IPR029044">
    <property type="entry name" value="Nucleotide-diphossugar_trans"/>
</dbReference>
<dbReference type="RefSeq" id="WP_175187554.1">
    <property type="nucleotide sequence ID" value="NZ_JABVZQ010000011.1"/>
</dbReference>
<gene>
    <name evidence="5" type="ORF">INT08_09415</name>
</gene>
<evidence type="ECO:0000313" key="5">
    <source>
        <dbReference type="EMBL" id="MBF0637382.1"/>
    </source>
</evidence>
<comment type="caution">
    <text evidence="5">The sequence shown here is derived from an EMBL/GenBank/DDBJ whole genome shotgun (WGS) entry which is preliminary data.</text>
</comment>
<evidence type="ECO:0000256" key="3">
    <source>
        <dbReference type="ARBA" id="ARBA00022679"/>
    </source>
</evidence>
<comment type="similarity">
    <text evidence="1">Belongs to the glycosyltransferase 2 family.</text>
</comment>
<dbReference type="CDD" id="cd04186">
    <property type="entry name" value="GT_2_like_c"/>
    <property type="match status" value="1"/>
</dbReference>
<dbReference type="EMBL" id="JADGII010000019">
    <property type="protein sequence ID" value="MBF0637382.1"/>
    <property type="molecule type" value="Genomic_DNA"/>
</dbReference>
<keyword evidence="3" id="KW-0808">Transferase</keyword>
<reference evidence="5 6" key="1">
    <citation type="journal article" date="2020" name="Microorganisms">
        <title>Simultaneous Genome Sequencing of Prosthecochloris ethylica and Desulfuromonas acetoxidans within a Syntrophic Mixture Reveals Unique Pili and Protein Interactions.</title>
        <authorList>
            <person name="Kyndt J.A."/>
            <person name="Van Beeumen J.J."/>
            <person name="Meyer T.E."/>
        </authorList>
    </citation>
    <scope>NUCLEOTIDE SEQUENCE [LARGE SCALE GENOMIC DNA]</scope>
    <source>
        <strain evidence="5 6">N3</strain>
    </source>
</reference>
<dbReference type="InterPro" id="IPR001173">
    <property type="entry name" value="Glyco_trans_2-like"/>
</dbReference>
<protein>
    <submittedName>
        <fullName evidence="5">Glycosyltransferase family 2 protein</fullName>
    </submittedName>
</protein>
<organism evidence="5 6">
    <name type="scientific">Prosthecochloris ethylica</name>
    <dbReference type="NCBI Taxonomy" id="2743976"/>
    <lineage>
        <taxon>Bacteria</taxon>
        <taxon>Pseudomonadati</taxon>
        <taxon>Chlorobiota</taxon>
        <taxon>Chlorobiia</taxon>
        <taxon>Chlorobiales</taxon>
        <taxon>Chlorobiaceae</taxon>
        <taxon>Prosthecochloris</taxon>
    </lineage>
</organism>
<keyword evidence="6" id="KW-1185">Reference proteome</keyword>
<evidence type="ECO:0000259" key="4">
    <source>
        <dbReference type="Pfam" id="PF00535"/>
    </source>
</evidence>
<name>A0ABR9XTZ6_9CHLB</name>
<dbReference type="PANTHER" id="PTHR43179">
    <property type="entry name" value="RHAMNOSYLTRANSFERASE WBBL"/>
    <property type="match status" value="1"/>
</dbReference>
<evidence type="ECO:0000313" key="6">
    <source>
        <dbReference type="Proteomes" id="UP000619838"/>
    </source>
</evidence>